<comment type="caution">
    <text evidence="8">The sequence shown here is derived from an EMBL/GenBank/DDBJ whole genome shotgun (WGS) entry which is preliminary data.</text>
</comment>
<evidence type="ECO:0000259" key="7">
    <source>
        <dbReference type="PROSITE" id="PS51918"/>
    </source>
</evidence>
<feature type="region of interest" description="Disordered" evidence="6">
    <location>
        <begin position="410"/>
        <end position="430"/>
    </location>
</feature>
<dbReference type="InterPro" id="IPR007197">
    <property type="entry name" value="rSAM"/>
</dbReference>
<keyword evidence="4" id="KW-0408">Iron</keyword>
<dbReference type="InterPro" id="IPR058240">
    <property type="entry name" value="rSAM_sf"/>
</dbReference>
<dbReference type="EMBL" id="JADIMS010000012">
    <property type="protein sequence ID" value="MBO8449662.1"/>
    <property type="molecule type" value="Genomic_DNA"/>
</dbReference>
<reference evidence="8" key="1">
    <citation type="submission" date="2020-10" db="EMBL/GenBank/DDBJ databases">
        <authorList>
            <person name="Gilroy R."/>
        </authorList>
    </citation>
    <scope>NUCLEOTIDE SEQUENCE</scope>
    <source>
        <strain evidence="8">B3-4054</strain>
    </source>
</reference>
<name>A0A9D9EM31_9SPIR</name>
<evidence type="ECO:0000256" key="6">
    <source>
        <dbReference type="SAM" id="MobiDB-lite"/>
    </source>
</evidence>
<evidence type="ECO:0000256" key="3">
    <source>
        <dbReference type="ARBA" id="ARBA00022723"/>
    </source>
</evidence>
<sequence length="430" mass="47150">MEKCTYCDFFSIPVSGLPAGFSPGRFISALVQEIEAGRRLYRAAGWSSVYTGGGTPSLLSPEDIRILCRAVGRNIRTSPSAEWTVEMNPEDVTSGRLAAWEEGGANRLSLGIQTLQEPALRVLARRGSPQAVRRALQTVTDCWHGDLSVDLIAGLPFQTPASLADDLEEVLAFAPAHVSLYQLSVEDGTPLARQKAAGAVPLPDEEEAAEIWEAGKCILEQNGFRRYEVSNFARPGHESQHNLAYWHLEPFFGAGPGASGTLVAGNSALRLENTRDLPAWLAFWENPPFVFDRESGFGPDSLHRTFPLPEARLFRDFPFHAEKIAPQDFAFETLMMGMRLTEGISGEAFRQRFGITLSACFGRTFSRWEQAGKLKTGGGRVFLTGPGLLFLNAFLVECLDELTEKRELFRNADPPHGPEFPGPPSPAVSP</sequence>
<organism evidence="8 9">
    <name type="scientific">Candidatus Avitreponema avistercoris</name>
    <dbReference type="NCBI Taxonomy" id="2840705"/>
    <lineage>
        <taxon>Bacteria</taxon>
        <taxon>Pseudomonadati</taxon>
        <taxon>Spirochaetota</taxon>
        <taxon>Spirochaetia</taxon>
        <taxon>Spirochaetales</taxon>
        <taxon>Candidatus Avitreponema</taxon>
    </lineage>
</organism>
<dbReference type="Pfam" id="PF06969">
    <property type="entry name" value="HemN_C"/>
    <property type="match status" value="1"/>
</dbReference>
<keyword evidence="5" id="KW-0411">Iron-sulfur</keyword>
<dbReference type="PANTHER" id="PTHR13932">
    <property type="entry name" value="COPROPORPHYRINIGEN III OXIDASE"/>
    <property type="match status" value="1"/>
</dbReference>
<gene>
    <name evidence="8" type="ORF">IAA96_00990</name>
</gene>
<dbReference type="Gene3D" id="3.20.20.70">
    <property type="entry name" value="Aldolase class I"/>
    <property type="match status" value="1"/>
</dbReference>
<dbReference type="AlphaFoldDB" id="A0A9D9EM31"/>
<dbReference type="PANTHER" id="PTHR13932:SF5">
    <property type="entry name" value="RADICAL S-ADENOSYL METHIONINE DOMAIN-CONTAINING PROTEIN 1, MITOCHONDRIAL"/>
    <property type="match status" value="1"/>
</dbReference>
<dbReference type="SMART" id="SM00729">
    <property type="entry name" value="Elp3"/>
    <property type="match status" value="1"/>
</dbReference>
<keyword evidence="2" id="KW-0949">S-adenosyl-L-methionine</keyword>
<dbReference type="PROSITE" id="PS51918">
    <property type="entry name" value="RADICAL_SAM"/>
    <property type="match status" value="1"/>
</dbReference>
<dbReference type="GO" id="GO:0046872">
    <property type="term" value="F:metal ion binding"/>
    <property type="evidence" value="ECO:0007669"/>
    <property type="project" value="UniProtKB-KW"/>
</dbReference>
<evidence type="ECO:0000256" key="2">
    <source>
        <dbReference type="ARBA" id="ARBA00022691"/>
    </source>
</evidence>
<dbReference type="SUPFAM" id="SSF102114">
    <property type="entry name" value="Radical SAM enzymes"/>
    <property type="match status" value="1"/>
</dbReference>
<comment type="cofactor">
    <cofactor evidence="1">
        <name>[4Fe-4S] cluster</name>
        <dbReference type="ChEBI" id="CHEBI:49883"/>
    </cofactor>
</comment>
<dbReference type="GO" id="GO:0051539">
    <property type="term" value="F:4 iron, 4 sulfur cluster binding"/>
    <property type="evidence" value="ECO:0007669"/>
    <property type="project" value="TreeGrafter"/>
</dbReference>
<dbReference type="Pfam" id="PF04055">
    <property type="entry name" value="Radical_SAM"/>
    <property type="match status" value="1"/>
</dbReference>
<protein>
    <submittedName>
        <fullName evidence="8">Coproporphyrinogen III oxidase family protein</fullName>
    </submittedName>
</protein>
<dbReference type="InterPro" id="IPR013785">
    <property type="entry name" value="Aldolase_TIM"/>
</dbReference>
<proteinExistence type="predicted"/>
<dbReference type="InterPro" id="IPR006638">
    <property type="entry name" value="Elp3/MiaA/NifB-like_rSAM"/>
</dbReference>
<accession>A0A9D9EM31</accession>
<reference evidence="8" key="2">
    <citation type="journal article" date="2021" name="PeerJ">
        <title>Extensive microbial diversity within the chicken gut microbiome revealed by metagenomics and culture.</title>
        <authorList>
            <person name="Gilroy R."/>
            <person name="Ravi A."/>
            <person name="Getino M."/>
            <person name="Pursley I."/>
            <person name="Horton D.L."/>
            <person name="Alikhan N.F."/>
            <person name="Baker D."/>
            <person name="Gharbi K."/>
            <person name="Hall N."/>
            <person name="Watson M."/>
            <person name="Adriaenssens E.M."/>
            <person name="Foster-Nyarko E."/>
            <person name="Jarju S."/>
            <person name="Secka A."/>
            <person name="Antonio M."/>
            <person name="Oren A."/>
            <person name="Chaudhuri R.R."/>
            <person name="La Ragione R."/>
            <person name="Hildebrand F."/>
            <person name="Pallen M.J."/>
        </authorList>
    </citation>
    <scope>NUCLEOTIDE SEQUENCE</scope>
    <source>
        <strain evidence="8">B3-4054</strain>
    </source>
</reference>
<dbReference type="InterPro" id="IPR010723">
    <property type="entry name" value="HemN_C"/>
</dbReference>
<dbReference type="GO" id="GO:0005737">
    <property type="term" value="C:cytoplasm"/>
    <property type="evidence" value="ECO:0007669"/>
    <property type="project" value="TreeGrafter"/>
</dbReference>
<keyword evidence="3" id="KW-0479">Metal-binding</keyword>
<evidence type="ECO:0000313" key="9">
    <source>
        <dbReference type="Proteomes" id="UP000823616"/>
    </source>
</evidence>
<feature type="domain" description="Radical SAM core" evidence="7">
    <location>
        <begin position="1"/>
        <end position="225"/>
    </location>
</feature>
<dbReference type="GO" id="GO:0003824">
    <property type="term" value="F:catalytic activity"/>
    <property type="evidence" value="ECO:0007669"/>
    <property type="project" value="InterPro"/>
</dbReference>
<dbReference type="InterPro" id="IPR034505">
    <property type="entry name" value="Coproporphyrinogen-III_oxidase"/>
</dbReference>
<evidence type="ECO:0000313" key="8">
    <source>
        <dbReference type="EMBL" id="MBO8449662.1"/>
    </source>
</evidence>
<evidence type="ECO:0000256" key="1">
    <source>
        <dbReference type="ARBA" id="ARBA00001966"/>
    </source>
</evidence>
<evidence type="ECO:0000256" key="4">
    <source>
        <dbReference type="ARBA" id="ARBA00023004"/>
    </source>
</evidence>
<dbReference type="Proteomes" id="UP000823616">
    <property type="component" value="Unassembled WGS sequence"/>
</dbReference>
<evidence type="ECO:0000256" key="5">
    <source>
        <dbReference type="ARBA" id="ARBA00023014"/>
    </source>
</evidence>
<feature type="compositionally biased region" description="Pro residues" evidence="6">
    <location>
        <begin position="415"/>
        <end position="430"/>
    </location>
</feature>
<dbReference type="GO" id="GO:0006779">
    <property type="term" value="P:porphyrin-containing compound biosynthetic process"/>
    <property type="evidence" value="ECO:0007669"/>
    <property type="project" value="TreeGrafter"/>
</dbReference>